<keyword evidence="3" id="KW-1185">Reference proteome</keyword>
<protein>
    <submittedName>
        <fullName evidence="2">Uncharacterized protein</fullName>
    </submittedName>
</protein>
<evidence type="ECO:0000256" key="1">
    <source>
        <dbReference type="SAM" id="Phobius"/>
    </source>
</evidence>
<accession>A0A5C6LM71</accession>
<dbReference type="RefSeq" id="WP_146308063.1">
    <property type="nucleotide sequence ID" value="NZ_VOHS01000058.1"/>
</dbReference>
<sequence>MPIPTMQRENKKIRFRESDFDYAKNVWLTTLFLGGLIASVLISMQIGGNIRSPRLSDILFLTLAAAIVGMLCSVPVFILYLITIMIINIRDWGVYRKKSLLMLVPIIGLAGIIVFLNDGKSIDKYSLFIFIPYAIVIISSSFYYKLKP</sequence>
<keyword evidence="1" id="KW-1133">Transmembrane helix</keyword>
<evidence type="ECO:0000313" key="2">
    <source>
        <dbReference type="EMBL" id="TWV93295.1"/>
    </source>
</evidence>
<comment type="caution">
    <text evidence="2">The sequence shown here is derived from an EMBL/GenBank/DDBJ whole genome shotgun (WGS) entry which is preliminary data.</text>
</comment>
<dbReference type="Proteomes" id="UP000318815">
    <property type="component" value="Unassembled WGS sequence"/>
</dbReference>
<feature type="transmembrane region" description="Helical" evidence="1">
    <location>
        <begin position="26"/>
        <end position="46"/>
    </location>
</feature>
<proteinExistence type="predicted"/>
<feature type="transmembrane region" description="Helical" evidence="1">
    <location>
        <begin position="58"/>
        <end position="87"/>
    </location>
</feature>
<gene>
    <name evidence="2" type="ORF">FEF09_27460</name>
</gene>
<feature type="transmembrane region" description="Helical" evidence="1">
    <location>
        <begin position="99"/>
        <end position="119"/>
    </location>
</feature>
<feature type="transmembrane region" description="Helical" evidence="1">
    <location>
        <begin position="125"/>
        <end position="144"/>
    </location>
</feature>
<dbReference type="EMBL" id="VOHS01000058">
    <property type="protein sequence ID" value="TWV93295.1"/>
    <property type="molecule type" value="Genomic_DNA"/>
</dbReference>
<reference evidence="2 3" key="1">
    <citation type="submission" date="2019-08" db="EMBL/GenBank/DDBJ databases">
        <title>Whole genome sequencing of chitin degrading bacteria Chitinophaga pinensis YS16.</title>
        <authorList>
            <person name="Singh R.P."/>
            <person name="Manchanda G."/>
            <person name="Maurya I.K."/>
            <person name="Joshi N.K."/>
            <person name="Srivastava A.K."/>
        </authorList>
    </citation>
    <scope>NUCLEOTIDE SEQUENCE [LARGE SCALE GENOMIC DNA]</scope>
    <source>
        <strain evidence="2 3">YS-16</strain>
    </source>
</reference>
<keyword evidence="1" id="KW-0472">Membrane</keyword>
<evidence type="ECO:0000313" key="3">
    <source>
        <dbReference type="Proteomes" id="UP000318815"/>
    </source>
</evidence>
<name>A0A5C6LM71_9BACT</name>
<dbReference type="AlphaFoldDB" id="A0A5C6LM71"/>
<organism evidence="2 3">
    <name type="scientific">Chitinophaga pinensis</name>
    <dbReference type="NCBI Taxonomy" id="79329"/>
    <lineage>
        <taxon>Bacteria</taxon>
        <taxon>Pseudomonadati</taxon>
        <taxon>Bacteroidota</taxon>
        <taxon>Chitinophagia</taxon>
        <taxon>Chitinophagales</taxon>
        <taxon>Chitinophagaceae</taxon>
        <taxon>Chitinophaga</taxon>
    </lineage>
</organism>
<keyword evidence="1" id="KW-0812">Transmembrane</keyword>